<feature type="domain" description="Carbohydrate binding module family 17/28" evidence="11">
    <location>
        <begin position="571"/>
        <end position="745"/>
    </location>
</feature>
<dbReference type="InterPro" id="IPR017853">
    <property type="entry name" value="GH"/>
</dbReference>
<reference evidence="13" key="1">
    <citation type="submission" date="2016-10" db="EMBL/GenBank/DDBJ databases">
        <authorList>
            <person name="Varghese N."/>
            <person name="Submissions S."/>
        </authorList>
    </citation>
    <scope>NUCLEOTIDE SEQUENCE [LARGE SCALE GENOMIC DNA]</scope>
    <source>
        <strain evidence="13">CGMCC 1.10369</strain>
    </source>
</reference>
<feature type="domain" description="Carbohydrate binding module family 17/28" evidence="11">
    <location>
        <begin position="385"/>
        <end position="550"/>
    </location>
</feature>
<organism evidence="12 13">
    <name type="scientific">Alkalicoccus daliensis</name>
    <dbReference type="NCBI Taxonomy" id="745820"/>
    <lineage>
        <taxon>Bacteria</taxon>
        <taxon>Bacillati</taxon>
        <taxon>Bacillota</taxon>
        <taxon>Bacilli</taxon>
        <taxon>Bacillales</taxon>
        <taxon>Bacillaceae</taxon>
        <taxon>Alkalicoccus</taxon>
    </lineage>
</organism>
<name>A0A1H0L774_9BACI</name>
<dbReference type="SUPFAM" id="SSF49785">
    <property type="entry name" value="Galactose-binding domain-like"/>
    <property type="match status" value="2"/>
</dbReference>
<evidence type="ECO:0000259" key="10">
    <source>
        <dbReference type="Pfam" id="PF00150"/>
    </source>
</evidence>
<dbReference type="Pfam" id="PF00150">
    <property type="entry name" value="Cellulase"/>
    <property type="match status" value="1"/>
</dbReference>
<dbReference type="Gene3D" id="3.20.20.80">
    <property type="entry name" value="Glycosidases"/>
    <property type="match status" value="1"/>
</dbReference>
<keyword evidence="6" id="KW-0326">Glycosidase</keyword>
<evidence type="ECO:0000256" key="3">
    <source>
        <dbReference type="ARBA" id="ARBA00012601"/>
    </source>
</evidence>
<keyword evidence="7" id="KW-0624">Polysaccharide degradation</keyword>
<keyword evidence="4" id="KW-0378">Hydrolase</keyword>
<accession>A0A1H0L774</accession>
<dbReference type="InterPro" id="IPR001547">
    <property type="entry name" value="Glyco_hydro_5"/>
</dbReference>
<feature type="domain" description="Glycoside hydrolase family 5" evidence="10">
    <location>
        <begin position="61"/>
        <end position="323"/>
    </location>
</feature>
<protein>
    <recommendedName>
        <fullName evidence="3">cellulase</fullName>
        <ecNumber evidence="3">3.2.1.4</ecNumber>
    </recommendedName>
</protein>
<feature type="signal peptide" evidence="9">
    <location>
        <begin position="1"/>
        <end position="28"/>
    </location>
</feature>
<comment type="similarity">
    <text evidence="2">Belongs to the glycosyl hydrolase 5 (cellulase A) family.</text>
</comment>
<evidence type="ECO:0000256" key="1">
    <source>
        <dbReference type="ARBA" id="ARBA00000966"/>
    </source>
</evidence>
<evidence type="ECO:0000313" key="13">
    <source>
        <dbReference type="Proteomes" id="UP000198778"/>
    </source>
</evidence>
<keyword evidence="5" id="KW-0136">Cellulose degradation</keyword>
<evidence type="ECO:0000256" key="7">
    <source>
        <dbReference type="ARBA" id="ARBA00023326"/>
    </source>
</evidence>
<dbReference type="EC" id="3.2.1.4" evidence="3"/>
<dbReference type="Gene3D" id="2.60.120.260">
    <property type="entry name" value="Galactose-binding domain-like"/>
    <property type="match status" value="2"/>
</dbReference>
<comment type="catalytic activity">
    <reaction evidence="1">
        <text>Endohydrolysis of (1-&gt;4)-beta-D-glucosidic linkages in cellulose, lichenin and cereal beta-D-glucans.</text>
        <dbReference type="EC" id="3.2.1.4"/>
    </reaction>
</comment>
<evidence type="ECO:0000256" key="6">
    <source>
        <dbReference type="ARBA" id="ARBA00023295"/>
    </source>
</evidence>
<keyword evidence="13" id="KW-1185">Reference proteome</keyword>
<dbReference type="GO" id="GO:0008810">
    <property type="term" value="F:cellulase activity"/>
    <property type="evidence" value="ECO:0007669"/>
    <property type="project" value="UniProtKB-EC"/>
</dbReference>
<keyword evidence="9" id="KW-0732">Signal</keyword>
<dbReference type="PROSITE" id="PS00659">
    <property type="entry name" value="GLYCOSYL_HYDROL_F5"/>
    <property type="match status" value="1"/>
</dbReference>
<dbReference type="STRING" id="745820.SAMN04488053_1272"/>
<evidence type="ECO:0000256" key="8">
    <source>
        <dbReference type="SAM" id="MobiDB-lite"/>
    </source>
</evidence>
<evidence type="ECO:0000313" key="12">
    <source>
        <dbReference type="EMBL" id="SDO64077.1"/>
    </source>
</evidence>
<feature type="compositionally biased region" description="Polar residues" evidence="8">
    <location>
        <begin position="779"/>
        <end position="791"/>
    </location>
</feature>
<dbReference type="Pfam" id="PF03424">
    <property type="entry name" value="CBM_17_28"/>
    <property type="match status" value="2"/>
</dbReference>
<evidence type="ECO:0000256" key="5">
    <source>
        <dbReference type="ARBA" id="ARBA00023001"/>
    </source>
</evidence>
<feature type="chain" id="PRO_5011764800" description="cellulase" evidence="9">
    <location>
        <begin position="29"/>
        <end position="808"/>
    </location>
</feature>
<sequence length="808" mass="88638">MKITWRYAVSTIMAILLFISVFSTASFAENDSLLQPPDRKPSEAGALQLVDHEGQRTLAGADGQPIQLKGMSTHGLQWFGEIVNNNAFAALANDWDSNVIRLALYVGENGYATNPELKDKVIEGIELAIENDMYVIIDWHVHHPGDPNADIYSGAMDFFDEISSLYPNHPNLIYELANEPNPNSPGVTNDAAGWQAVKDYADPIVDMLRAENAKENIIIVGSPNWSQRPDLAADNPIDDENTMYTVHFYTGTHATSETSEDRENVMSNARYALENGVAVFATEWGTSQADGNNGPYIDEADEWLTFLAENNISWANWSLTNKNETSGSFVPFELNRTEATSLDPGDDQVWAPEELSLSGEYVRSRIKGIPYEPIDRTLREPFTEVLFDFEDSTQGFVVNADSPVQDVTLSHVNHMLEIDGLEASSDVSEGNYWANLRISADEAGLAADIAGAEELNIQLVAEAPDTVAIAAIPQSQSTGWINPDASVIVSEADFTERSDGLYEAELTIDTAAAPALSAISTHQDDTVMTNVVLFVGTASADTLYIDQISVSGDRAAEVTPVNHAPLGEAALPSTFDDGTRQGWDWQGGSGVKAQLDILEVNDSQALSWEFAYPEVKPSDAWATAPRIQLRNINAVREEADTLKADLYIEPVRAQEGSMIVNLAMAPPELGFWAQAVETVEINFEDLSQFEEVEEGIYHVSLSFDLLTLAEGKVLAPDTVIRDFEFILQDEESDFAGRVYLDNVRFGEAPTEQEPTPEPNPNPCDNEFTENHPKEWAPKQNVNSKHSNQSNGKGIGVNCSPGKKKGHNK</sequence>
<dbReference type="AlphaFoldDB" id="A0A1H0L774"/>
<dbReference type="InterPro" id="IPR008979">
    <property type="entry name" value="Galactose-bd-like_sf"/>
</dbReference>
<evidence type="ECO:0000256" key="4">
    <source>
        <dbReference type="ARBA" id="ARBA00022801"/>
    </source>
</evidence>
<dbReference type="GO" id="GO:0030245">
    <property type="term" value="P:cellulose catabolic process"/>
    <property type="evidence" value="ECO:0007669"/>
    <property type="project" value="UniProtKB-KW"/>
</dbReference>
<dbReference type="PANTHER" id="PTHR34142">
    <property type="entry name" value="ENDO-BETA-1,4-GLUCANASE A"/>
    <property type="match status" value="1"/>
</dbReference>
<dbReference type="InterPro" id="IPR005086">
    <property type="entry name" value="CBM17/28"/>
</dbReference>
<dbReference type="SUPFAM" id="SSF51445">
    <property type="entry name" value="(Trans)glycosidases"/>
    <property type="match status" value="1"/>
</dbReference>
<feature type="region of interest" description="Disordered" evidence="8">
    <location>
        <begin position="748"/>
        <end position="808"/>
    </location>
</feature>
<evidence type="ECO:0000259" key="11">
    <source>
        <dbReference type="Pfam" id="PF03424"/>
    </source>
</evidence>
<dbReference type="Proteomes" id="UP000198778">
    <property type="component" value="Unassembled WGS sequence"/>
</dbReference>
<dbReference type="EMBL" id="FNIL01000027">
    <property type="protein sequence ID" value="SDO64077.1"/>
    <property type="molecule type" value="Genomic_DNA"/>
</dbReference>
<keyword evidence="7" id="KW-0119">Carbohydrate metabolism</keyword>
<gene>
    <name evidence="12" type="ORF">SAMN04488053_1272</name>
</gene>
<proteinExistence type="inferred from homology"/>
<evidence type="ECO:0000256" key="9">
    <source>
        <dbReference type="SAM" id="SignalP"/>
    </source>
</evidence>
<dbReference type="PANTHER" id="PTHR34142:SF1">
    <property type="entry name" value="GLYCOSIDE HYDROLASE FAMILY 5 DOMAIN-CONTAINING PROTEIN"/>
    <property type="match status" value="1"/>
</dbReference>
<dbReference type="InterPro" id="IPR018087">
    <property type="entry name" value="Glyco_hydro_5_CS"/>
</dbReference>
<dbReference type="RefSeq" id="WP_244516930.1">
    <property type="nucleotide sequence ID" value="NZ_FNIL01000027.1"/>
</dbReference>
<evidence type="ECO:0000256" key="2">
    <source>
        <dbReference type="ARBA" id="ARBA00005641"/>
    </source>
</evidence>